<organism evidence="4 5">
    <name type="scientific">Pitta sordida</name>
    <name type="common">Hooded pitta</name>
    <dbReference type="NCBI Taxonomy" id="9163"/>
    <lineage>
        <taxon>Eukaryota</taxon>
        <taxon>Metazoa</taxon>
        <taxon>Chordata</taxon>
        <taxon>Craniata</taxon>
        <taxon>Vertebrata</taxon>
        <taxon>Euteleostomi</taxon>
        <taxon>Archelosauria</taxon>
        <taxon>Archosauria</taxon>
        <taxon>Dinosauria</taxon>
        <taxon>Saurischia</taxon>
        <taxon>Theropoda</taxon>
        <taxon>Coelurosauria</taxon>
        <taxon>Aves</taxon>
        <taxon>Neognathae</taxon>
        <taxon>Neoaves</taxon>
        <taxon>Telluraves</taxon>
        <taxon>Australaves</taxon>
        <taxon>Passeriformes</taxon>
        <taxon>Pittidae</taxon>
        <taxon>Pitta</taxon>
    </lineage>
</organism>
<feature type="transmembrane region" description="Helical" evidence="3">
    <location>
        <begin position="94"/>
        <end position="113"/>
    </location>
</feature>
<dbReference type="InterPro" id="IPR036259">
    <property type="entry name" value="MFS_trans_sf"/>
</dbReference>
<dbReference type="Gene3D" id="1.20.1250.20">
    <property type="entry name" value="MFS general substrate transporter like domains"/>
    <property type="match status" value="1"/>
</dbReference>
<dbReference type="GO" id="GO:0016020">
    <property type="term" value="C:membrane"/>
    <property type="evidence" value="ECO:0007669"/>
    <property type="project" value="UniProtKB-SubCell"/>
</dbReference>
<keyword evidence="3" id="KW-0472">Membrane</keyword>
<name>A0A851F2T9_PITSO</name>
<evidence type="ECO:0000256" key="1">
    <source>
        <dbReference type="ARBA" id="ARBA00004141"/>
    </source>
</evidence>
<proteinExistence type="predicted"/>
<dbReference type="OrthoDB" id="330047at2759"/>
<feature type="transmembrane region" description="Helical" evidence="3">
    <location>
        <begin position="365"/>
        <end position="392"/>
    </location>
</feature>
<comment type="caution">
    <text evidence="4">The sequence shown here is derived from an EMBL/GenBank/DDBJ whole genome shotgun (WGS) entry which is preliminary data.</text>
</comment>
<evidence type="ECO:0000256" key="2">
    <source>
        <dbReference type="SAM" id="MobiDB-lite"/>
    </source>
</evidence>
<protein>
    <submittedName>
        <fullName evidence="4">S43A3 protein</fullName>
    </submittedName>
</protein>
<dbReference type="PANTHER" id="PTHR20765">
    <property type="entry name" value="SOLUTE CARRIER FAMILY 43 MEMBER 3-RELATED"/>
    <property type="match status" value="1"/>
</dbReference>
<feature type="transmembrane region" description="Helical" evidence="3">
    <location>
        <begin position="398"/>
        <end position="421"/>
    </location>
</feature>
<comment type="subcellular location">
    <subcellularLocation>
        <location evidence="1">Membrane</location>
        <topology evidence="1">Multi-pass membrane protein</topology>
    </subcellularLocation>
</comment>
<feature type="non-terminal residue" evidence="4">
    <location>
        <position position="462"/>
    </location>
</feature>
<dbReference type="Proteomes" id="UP000633448">
    <property type="component" value="Unassembled WGS sequence"/>
</dbReference>
<dbReference type="SUPFAM" id="SSF103473">
    <property type="entry name" value="MFS general substrate transporter"/>
    <property type="match status" value="1"/>
</dbReference>
<feature type="transmembrane region" description="Helical" evidence="3">
    <location>
        <begin position="323"/>
        <end position="344"/>
    </location>
</feature>
<accession>A0A851F2T9</accession>
<feature type="transmembrane region" description="Helical" evidence="3">
    <location>
        <begin position="120"/>
        <end position="138"/>
    </location>
</feature>
<dbReference type="PANTHER" id="PTHR20765:SF1">
    <property type="entry name" value="EQUILIBRATIVE NUCLEOBASE TRANSPORTER 1"/>
    <property type="match status" value="1"/>
</dbReference>
<dbReference type="AlphaFoldDB" id="A0A851F2T9"/>
<feature type="non-terminal residue" evidence="4">
    <location>
        <position position="1"/>
    </location>
</feature>
<keyword evidence="3" id="KW-1133">Transmembrane helix</keyword>
<feature type="region of interest" description="Disordered" evidence="2">
    <location>
        <begin position="232"/>
        <end position="262"/>
    </location>
</feature>
<dbReference type="Gene3D" id="1.20.1720.10">
    <property type="entry name" value="Multidrug resistance protein D"/>
    <property type="match status" value="1"/>
</dbReference>
<sequence length="462" mass="50458">GGAGLAKRLGTFVSGLLECGAFCGIIFGWASLVFVLKKLGYFQWLCQPPVTNVTETLDCSAQDEQFSLVFTIGSFMNNFMTFPMGVIFDRFGTMAARLIAISLYTGGTLLIAFSTPELAVLLFPAMSMLSVGGILLILTNMQVGNLFGKYRSIIITLYNGAFDSSSAVFLIVKVLHAEGLSLRAMFLFLAACSAWHLLRTLFLMPRTRIPYPLPPAYDYGLQCPGRSRSYRTYEEKRPPGEDGPEETSVEPPVPRGAGEWGPGSGASPGMTFWACVCSWLFAWHVAWLSVMQLRHYLFIGILNPLLEYLALGDHDMVSTYTNAFAFTQLCGVLCAPWNGFILDWHKRGKRRHPEGNCALAALADLRAAVVSLVVTVVQCLLFSVCATVPVLPVQFATFVLQVISRSFLYGGNAAFLAIAFPPQHFGKLYGLAMALSALVALLQYPCVALVQGPLHGDPFYVS</sequence>
<gene>
    <name evidence="4" type="primary">Slc43a3</name>
    <name evidence="4" type="ORF">PITSOR_R03164</name>
</gene>
<dbReference type="EMBL" id="WEKX01005662">
    <property type="protein sequence ID" value="NWI86923.1"/>
    <property type="molecule type" value="Genomic_DNA"/>
</dbReference>
<feature type="transmembrane region" description="Helical" evidence="3">
    <location>
        <begin position="428"/>
        <end position="450"/>
    </location>
</feature>
<feature type="transmembrane region" description="Helical" evidence="3">
    <location>
        <begin position="66"/>
        <end position="88"/>
    </location>
</feature>
<feature type="transmembrane region" description="Helical" evidence="3">
    <location>
        <begin position="270"/>
        <end position="288"/>
    </location>
</feature>
<evidence type="ECO:0000313" key="5">
    <source>
        <dbReference type="Proteomes" id="UP000633448"/>
    </source>
</evidence>
<feature type="transmembrane region" description="Helical" evidence="3">
    <location>
        <begin position="184"/>
        <end position="204"/>
    </location>
</feature>
<evidence type="ECO:0000256" key="3">
    <source>
        <dbReference type="SAM" id="Phobius"/>
    </source>
</evidence>
<evidence type="ECO:0000313" key="4">
    <source>
        <dbReference type="EMBL" id="NWI86923.1"/>
    </source>
</evidence>
<keyword evidence="5" id="KW-1185">Reference proteome</keyword>
<reference evidence="4" key="1">
    <citation type="submission" date="2019-10" db="EMBL/GenBank/DDBJ databases">
        <title>Bird 10,000 Genomes (B10K) Project - Family phase.</title>
        <authorList>
            <person name="Zhang G."/>
        </authorList>
    </citation>
    <scope>NUCLEOTIDE SEQUENCE</scope>
    <source>
        <strain evidence="4">B10K-DU-002-53</strain>
        <tissue evidence="4">Muscle</tissue>
    </source>
</reference>
<dbReference type="InterPro" id="IPR027197">
    <property type="entry name" value="SLC43A3"/>
</dbReference>
<feature type="transmembrane region" description="Helical" evidence="3">
    <location>
        <begin position="12"/>
        <end position="36"/>
    </location>
</feature>
<keyword evidence="3" id="KW-0812">Transmembrane</keyword>
<feature type="transmembrane region" description="Helical" evidence="3">
    <location>
        <begin position="150"/>
        <end position="172"/>
    </location>
</feature>